<protein>
    <recommendedName>
        <fullName evidence="2">Signal transduction histidine kinase internal region domain-containing protein</fullName>
    </recommendedName>
</protein>
<organism evidence="3 4">
    <name type="scientific">Brevundimonas kwangchunensis</name>
    <dbReference type="NCBI Taxonomy" id="322163"/>
    <lineage>
        <taxon>Bacteria</taxon>
        <taxon>Pseudomonadati</taxon>
        <taxon>Pseudomonadota</taxon>
        <taxon>Alphaproteobacteria</taxon>
        <taxon>Caulobacterales</taxon>
        <taxon>Caulobacteraceae</taxon>
        <taxon>Brevundimonas</taxon>
    </lineage>
</organism>
<reference evidence="3 4" key="1">
    <citation type="journal article" date="2019" name="Int. J. Syst. Evol. Microbiol.">
        <title>The Global Catalogue of Microorganisms (GCM) 10K type strain sequencing project: providing services to taxonomists for standard genome sequencing and annotation.</title>
        <authorList>
            <consortium name="The Broad Institute Genomics Platform"/>
            <consortium name="The Broad Institute Genome Sequencing Center for Infectious Disease"/>
            <person name="Wu L."/>
            <person name="Ma J."/>
        </authorList>
    </citation>
    <scope>NUCLEOTIDE SEQUENCE [LARGE SCALE GENOMIC DNA]</scope>
    <source>
        <strain evidence="3 4">JCM 12928</strain>
    </source>
</reference>
<dbReference type="PANTHER" id="PTHR34220:SF7">
    <property type="entry name" value="SENSOR HISTIDINE KINASE YPDA"/>
    <property type="match status" value="1"/>
</dbReference>
<dbReference type="InterPro" id="IPR036890">
    <property type="entry name" value="HATPase_C_sf"/>
</dbReference>
<dbReference type="Pfam" id="PF06580">
    <property type="entry name" value="His_kinase"/>
    <property type="match status" value="1"/>
</dbReference>
<keyword evidence="1" id="KW-0812">Transmembrane</keyword>
<feature type="transmembrane region" description="Helical" evidence="1">
    <location>
        <begin position="20"/>
        <end position="38"/>
    </location>
</feature>
<evidence type="ECO:0000259" key="2">
    <source>
        <dbReference type="Pfam" id="PF06580"/>
    </source>
</evidence>
<proteinExistence type="predicted"/>
<evidence type="ECO:0000313" key="3">
    <source>
        <dbReference type="EMBL" id="GAA0627822.1"/>
    </source>
</evidence>
<evidence type="ECO:0000313" key="4">
    <source>
        <dbReference type="Proteomes" id="UP001501352"/>
    </source>
</evidence>
<dbReference type="InterPro" id="IPR010559">
    <property type="entry name" value="Sig_transdc_His_kin_internal"/>
</dbReference>
<feature type="transmembrane region" description="Helical" evidence="1">
    <location>
        <begin position="126"/>
        <end position="148"/>
    </location>
</feature>
<feature type="transmembrane region" description="Helical" evidence="1">
    <location>
        <begin position="84"/>
        <end position="106"/>
    </location>
</feature>
<dbReference type="EMBL" id="BAAAGA010000006">
    <property type="protein sequence ID" value="GAA0627822.1"/>
    <property type="molecule type" value="Genomic_DNA"/>
</dbReference>
<dbReference type="Gene3D" id="3.30.565.10">
    <property type="entry name" value="Histidine kinase-like ATPase, C-terminal domain"/>
    <property type="match status" value="1"/>
</dbReference>
<keyword evidence="1" id="KW-1133">Transmembrane helix</keyword>
<gene>
    <name evidence="3" type="ORF">GCM10009422_26080</name>
</gene>
<keyword evidence="4" id="KW-1185">Reference proteome</keyword>
<dbReference type="PANTHER" id="PTHR34220">
    <property type="entry name" value="SENSOR HISTIDINE KINASE YPDA"/>
    <property type="match status" value="1"/>
</dbReference>
<dbReference type="Proteomes" id="UP001501352">
    <property type="component" value="Unassembled WGS sequence"/>
</dbReference>
<name>A0ABN2FJV1_9CAUL</name>
<feature type="domain" description="Signal transduction histidine kinase internal region" evidence="2">
    <location>
        <begin position="177"/>
        <end position="256"/>
    </location>
</feature>
<accession>A0ABN2FJV1</accession>
<comment type="caution">
    <text evidence="3">The sequence shown here is derived from an EMBL/GenBank/DDBJ whole genome shotgun (WGS) entry which is preliminary data.</text>
</comment>
<dbReference type="InterPro" id="IPR050640">
    <property type="entry name" value="Bact_2-comp_sensor_kinase"/>
</dbReference>
<keyword evidence="1" id="KW-0472">Membrane</keyword>
<sequence length="373" mass="40548">MALRDAHIESEKARLRSATIWLTLGLWAFAGVTFAGSIQLGGRMALSAPVVVWLGLGTLSGMSLSLVLHQLVRRVQLRCARARWTLLICAAVVLAGAQAVVDGALHTVVNRAFGLPTDGWFNPAHFGMNSLIYMGLFGFYAATLELIAMTERAAAHARESALYAAQAAEARELAREAQVRLLQLQMNPHFLFNTLNSISSLVGAGRFADADRMIARLSDFLRVSLQSTAEGVSPLGRELEALEAYLEIESVRFSDTLNLQIDCPEALHAAPTPTLILQPLLEAAIHHAHASPDGSRKMRLIIRQDDDRLVIRAIDTSLTATRAPGVESDGLETVRRRLEVIYGPAASMHVAAPADGFRIEISLPIARDPRPRT</sequence>
<feature type="transmembrane region" description="Helical" evidence="1">
    <location>
        <begin position="50"/>
        <end position="72"/>
    </location>
</feature>
<evidence type="ECO:0000256" key="1">
    <source>
        <dbReference type="SAM" id="Phobius"/>
    </source>
</evidence>